<feature type="non-terminal residue" evidence="1">
    <location>
        <position position="74"/>
    </location>
</feature>
<dbReference type="AlphaFoldDB" id="A0A6M1XNF6"/>
<reference evidence="1 2" key="1">
    <citation type="submission" date="2020-02" db="EMBL/GenBank/DDBJ databases">
        <title>Detection of Heterogeneous Vancomycin Intermediate Resistance in Methicillin Resistant Staphylococcus aureus Isolates from Latin-America.</title>
        <authorList>
            <person name="Castro-Cardozo B."/>
            <person name="Berrio M."/>
            <person name="Vargas M.L."/>
            <person name="Carvajal L.P."/>
            <person name="Millan L.V."/>
            <person name="Rios R."/>
            <person name="Hernandez A."/>
            <person name="Rincon S.L."/>
            <person name="Cubides P."/>
            <person name="Forero E."/>
            <person name="Dinh A."/>
            <person name="Seas C."/>
            <person name="Munita J.M."/>
            <person name="Arias C.A."/>
            <person name="Reyes J."/>
            <person name="Diaz L."/>
        </authorList>
    </citation>
    <scope>NUCLEOTIDE SEQUENCE [LARGE SCALE GENOMIC DNA]</scope>
    <source>
        <strain evidence="1 2">UG255</strain>
    </source>
</reference>
<organism evidence="1 2">
    <name type="scientific">Staphylococcus aureus</name>
    <dbReference type="NCBI Taxonomy" id="1280"/>
    <lineage>
        <taxon>Bacteria</taxon>
        <taxon>Bacillati</taxon>
        <taxon>Bacillota</taxon>
        <taxon>Bacilli</taxon>
        <taxon>Bacillales</taxon>
        <taxon>Staphylococcaceae</taxon>
        <taxon>Staphylococcus</taxon>
    </lineage>
</organism>
<evidence type="ECO:0000313" key="1">
    <source>
        <dbReference type="EMBL" id="NGW66366.1"/>
    </source>
</evidence>
<dbReference type="Proteomes" id="UP000473113">
    <property type="component" value="Unassembled WGS sequence"/>
</dbReference>
<evidence type="ECO:0000313" key="2">
    <source>
        <dbReference type="Proteomes" id="UP000473113"/>
    </source>
</evidence>
<name>A0A6M1XNF6_STAAU</name>
<gene>
    <name evidence="1" type="ORF">G6Y24_02465</name>
</gene>
<comment type="caution">
    <text evidence="1">The sequence shown here is derived from an EMBL/GenBank/DDBJ whole genome shotgun (WGS) entry which is preliminary data.</text>
</comment>
<protein>
    <submittedName>
        <fullName evidence="1">Uncharacterized protein</fullName>
    </submittedName>
</protein>
<accession>A0A6M1XNF6</accession>
<dbReference type="EMBL" id="JAALTR010000066">
    <property type="protein sequence ID" value="NGW66366.1"/>
    <property type="molecule type" value="Genomic_DNA"/>
</dbReference>
<sequence length="74" mass="8575">MLIKDIFAKPIDRNIQGVIKVGQAKDENVQQELEEYVVTKELQKHFKTIFDAYQRSINTPTDKMGVWIQGFFGS</sequence>
<proteinExistence type="predicted"/>